<evidence type="ECO:0000313" key="3">
    <source>
        <dbReference type="EMBL" id="GAA0140207.1"/>
    </source>
</evidence>
<proteinExistence type="predicted"/>
<feature type="domain" description="MYB-CC type transcription factor LHEQLE-containing" evidence="2">
    <location>
        <begin position="150"/>
        <end position="197"/>
    </location>
</feature>
<dbReference type="GO" id="GO:0003700">
    <property type="term" value="F:DNA-binding transcription factor activity"/>
    <property type="evidence" value="ECO:0007669"/>
    <property type="project" value="InterPro"/>
</dbReference>
<feature type="compositionally biased region" description="Polar residues" evidence="1">
    <location>
        <begin position="229"/>
        <end position="239"/>
    </location>
</feature>
<dbReference type="InterPro" id="IPR025756">
    <property type="entry name" value="Myb_CC_LHEQLE"/>
</dbReference>
<gene>
    <name evidence="3" type="ORF">LIER_01595</name>
</gene>
<dbReference type="Pfam" id="PF14379">
    <property type="entry name" value="Myb_CC_LHEQLE"/>
    <property type="match status" value="1"/>
</dbReference>
<organism evidence="3 4">
    <name type="scientific">Lithospermum erythrorhizon</name>
    <name type="common">Purple gromwell</name>
    <name type="synonym">Lithospermum officinale var. erythrorhizon</name>
    <dbReference type="NCBI Taxonomy" id="34254"/>
    <lineage>
        <taxon>Eukaryota</taxon>
        <taxon>Viridiplantae</taxon>
        <taxon>Streptophyta</taxon>
        <taxon>Embryophyta</taxon>
        <taxon>Tracheophyta</taxon>
        <taxon>Spermatophyta</taxon>
        <taxon>Magnoliopsida</taxon>
        <taxon>eudicotyledons</taxon>
        <taxon>Gunneridae</taxon>
        <taxon>Pentapetalae</taxon>
        <taxon>asterids</taxon>
        <taxon>lamiids</taxon>
        <taxon>Boraginales</taxon>
        <taxon>Boraginaceae</taxon>
        <taxon>Boraginoideae</taxon>
        <taxon>Lithospermeae</taxon>
        <taxon>Lithospermum</taxon>
    </lineage>
</organism>
<keyword evidence="4" id="KW-1185">Reference proteome</keyword>
<evidence type="ECO:0000259" key="2">
    <source>
        <dbReference type="Pfam" id="PF14379"/>
    </source>
</evidence>
<sequence>MRIRNNTNRCIAAAQTAQPNKLVELLLVTRFHSLDRGLWCNHWLVRPSNLIHTQRLHLILIIRTTGTTLDLGEALANGNSHAETTTRRRNRIIHSQFILERLQLTKIISNRHGVGLLAFGQSSLEMLLARKSEKRTTVPNTSQIDITTGLQITEALQLQLEVQRQLHEQLEVQRKLQLRIEAQGEQLKMMIDQQRKTTSSLLETRNPNNLSPSNNHMSPVPEVQIPEVSDNSEFPSKIS</sequence>
<reference evidence="3 4" key="1">
    <citation type="submission" date="2024-01" db="EMBL/GenBank/DDBJ databases">
        <title>The complete chloroplast genome sequence of Lithospermum erythrorhizon: insights into the phylogenetic relationship among Boraginaceae species and the maternal lineages of purple gromwells.</title>
        <authorList>
            <person name="Okada T."/>
            <person name="Watanabe K."/>
        </authorList>
    </citation>
    <scope>NUCLEOTIDE SEQUENCE [LARGE SCALE GENOMIC DNA]</scope>
</reference>
<dbReference type="EMBL" id="BAABME010000155">
    <property type="protein sequence ID" value="GAA0140207.1"/>
    <property type="molecule type" value="Genomic_DNA"/>
</dbReference>
<dbReference type="InterPro" id="IPR046955">
    <property type="entry name" value="PHR1-like"/>
</dbReference>
<name>A0AAV3NMQ2_LITER</name>
<dbReference type="AlphaFoldDB" id="A0AAV3NMQ2"/>
<dbReference type="PANTHER" id="PTHR31499:SF80">
    <property type="entry name" value="HTH MYB-TYPE DOMAIN-CONTAINING PROTEIN"/>
    <property type="match status" value="1"/>
</dbReference>
<evidence type="ECO:0000313" key="4">
    <source>
        <dbReference type="Proteomes" id="UP001454036"/>
    </source>
</evidence>
<dbReference type="PANTHER" id="PTHR31499">
    <property type="entry name" value="MYB FAMILY TRANSCRIPTION FACTOR PHL11"/>
    <property type="match status" value="1"/>
</dbReference>
<accession>A0AAV3NMQ2</accession>
<dbReference type="Proteomes" id="UP001454036">
    <property type="component" value="Unassembled WGS sequence"/>
</dbReference>
<comment type="caution">
    <text evidence="3">The sequence shown here is derived from an EMBL/GenBank/DDBJ whole genome shotgun (WGS) entry which is preliminary data.</text>
</comment>
<protein>
    <recommendedName>
        <fullName evidence="2">MYB-CC type transcription factor LHEQLE-containing domain-containing protein</fullName>
    </recommendedName>
</protein>
<feature type="region of interest" description="Disordered" evidence="1">
    <location>
        <begin position="192"/>
        <end position="239"/>
    </location>
</feature>
<evidence type="ECO:0000256" key="1">
    <source>
        <dbReference type="SAM" id="MobiDB-lite"/>
    </source>
</evidence>
<feature type="compositionally biased region" description="Polar residues" evidence="1">
    <location>
        <begin position="196"/>
        <end position="217"/>
    </location>
</feature>